<evidence type="ECO:0000256" key="2">
    <source>
        <dbReference type="ARBA" id="ARBA00022803"/>
    </source>
</evidence>
<keyword evidence="3" id="KW-0732">Signal</keyword>
<dbReference type="STRING" id="688246.Premu_2816"/>
<keyword evidence="2" id="KW-0802">TPR repeat</keyword>
<dbReference type="RefSeq" id="WP_007576184.1">
    <property type="nucleotide sequence ID" value="NZ_BPTS01000002.1"/>
</dbReference>
<dbReference type="SMART" id="SM00028">
    <property type="entry name" value="TPR"/>
    <property type="match status" value="3"/>
</dbReference>
<dbReference type="PANTHER" id="PTHR44858">
    <property type="entry name" value="TETRATRICOPEPTIDE REPEAT PROTEIN 6"/>
    <property type="match status" value="1"/>
</dbReference>
<dbReference type="Pfam" id="PF14559">
    <property type="entry name" value="TPR_19"/>
    <property type="match status" value="1"/>
</dbReference>
<dbReference type="Gene3D" id="1.25.40.10">
    <property type="entry name" value="Tetratricopeptide repeat domain"/>
    <property type="match status" value="2"/>
</dbReference>
<gene>
    <name evidence="4" type="ORF">Premu_2816</name>
</gene>
<dbReference type="SUPFAM" id="SSF48452">
    <property type="entry name" value="TPR-like"/>
    <property type="match status" value="1"/>
</dbReference>
<reference evidence="5" key="1">
    <citation type="journal article" date="2011" name="Stand. Genomic Sci.">
        <title>Non-contiguous finished genome sequence of the opportunistic oral pathogen Prevotella multisaccharivorax type strain (PPPA20).</title>
        <authorList>
            <person name="Pati A."/>
            <person name="Gronow S."/>
            <person name="Lu M."/>
            <person name="Lapidus A."/>
            <person name="Nolan M."/>
            <person name="Lucas S."/>
            <person name="Hammon N."/>
            <person name="Deshpande S."/>
            <person name="Cheng J.F."/>
            <person name="Tapia R."/>
            <person name="Han C."/>
            <person name="Goodwin L."/>
            <person name="Pitluck S."/>
            <person name="Liolios K."/>
            <person name="Pagani I."/>
            <person name="Mavromatis K."/>
            <person name="Mikhailova N."/>
            <person name="Huntemann M."/>
            <person name="Chen A."/>
            <person name="Palaniappan K."/>
            <person name="Land M."/>
            <person name="Hauser L."/>
            <person name="Detter J.C."/>
            <person name="Brambilla E.M."/>
            <person name="Rohde M."/>
            <person name="Goker M."/>
            <person name="Woyke T."/>
            <person name="Bristow J."/>
            <person name="Eisen J.A."/>
            <person name="Markowitz V."/>
            <person name="Hugenholtz P."/>
            <person name="Kyrpides N.C."/>
            <person name="Klenk H.P."/>
            <person name="Ivanova N."/>
        </authorList>
    </citation>
    <scope>NUCLEOTIDE SEQUENCE [LARGE SCALE GENOMIC DNA]</scope>
    <source>
        <strain evidence="5">DSM 17128</strain>
    </source>
</reference>
<accession>F8N5K4</accession>
<dbReference type="InterPro" id="IPR011990">
    <property type="entry name" value="TPR-like_helical_dom_sf"/>
</dbReference>
<sequence>MKQGLTAILFAFWLPVAAEAQTSNPLRDSLKVASERLSFYPDSIDLRLRKAAWNVQLEEWQSAKSEYDIILSHNPVNIAALYYRAYCNDRLGRYDFARLDYQNLLALVPGNFEARLGLALLNEKDRHFTEALDGINQLVSAYPDSAVVWAARAGIEGERGMNELSEYDYSEALKRAPDNKDYLLARADLRIKLRRFADAQADLDTLVRLGTPRAALKDWYDKVRKRK</sequence>
<dbReference type="AlphaFoldDB" id="F8N5K4"/>
<protein>
    <submittedName>
        <fullName evidence="4">Tetratricopeptide TPR_2 repeat-containing protein</fullName>
    </submittedName>
</protein>
<evidence type="ECO:0000256" key="1">
    <source>
        <dbReference type="ARBA" id="ARBA00022737"/>
    </source>
</evidence>
<name>F8N5K4_9BACT</name>
<feature type="chain" id="PRO_5003380869" evidence="3">
    <location>
        <begin position="21"/>
        <end position="227"/>
    </location>
</feature>
<feature type="signal peptide" evidence="3">
    <location>
        <begin position="1"/>
        <end position="20"/>
    </location>
</feature>
<keyword evidence="5" id="KW-1185">Reference proteome</keyword>
<dbReference type="PANTHER" id="PTHR44858:SF1">
    <property type="entry name" value="UDP-N-ACETYLGLUCOSAMINE--PEPTIDE N-ACETYLGLUCOSAMINYLTRANSFERASE SPINDLY-RELATED"/>
    <property type="match status" value="1"/>
</dbReference>
<dbReference type="Proteomes" id="UP000002772">
    <property type="component" value="Unassembled WGS sequence"/>
</dbReference>
<proteinExistence type="predicted"/>
<dbReference type="OrthoDB" id="1120910at2"/>
<evidence type="ECO:0000313" key="5">
    <source>
        <dbReference type="Proteomes" id="UP000002772"/>
    </source>
</evidence>
<dbReference type="InterPro" id="IPR050498">
    <property type="entry name" value="Ycf3"/>
</dbReference>
<keyword evidence="1" id="KW-0677">Repeat</keyword>
<dbReference type="InterPro" id="IPR019734">
    <property type="entry name" value="TPR_rpt"/>
</dbReference>
<dbReference type="eggNOG" id="COG0457">
    <property type="taxonomic scope" value="Bacteria"/>
</dbReference>
<evidence type="ECO:0000256" key="3">
    <source>
        <dbReference type="SAM" id="SignalP"/>
    </source>
</evidence>
<organism evidence="4 5">
    <name type="scientific">Hallella multisaccharivorax DSM 17128</name>
    <dbReference type="NCBI Taxonomy" id="688246"/>
    <lineage>
        <taxon>Bacteria</taxon>
        <taxon>Pseudomonadati</taxon>
        <taxon>Bacteroidota</taxon>
        <taxon>Bacteroidia</taxon>
        <taxon>Bacteroidales</taxon>
        <taxon>Prevotellaceae</taxon>
        <taxon>Hallella</taxon>
    </lineage>
</organism>
<evidence type="ECO:0000313" key="4">
    <source>
        <dbReference type="EMBL" id="EGN58162.1"/>
    </source>
</evidence>
<dbReference type="EMBL" id="GL945017">
    <property type="protein sequence ID" value="EGN58162.1"/>
    <property type="molecule type" value="Genomic_DNA"/>
</dbReference>
<dbReference type="HOGENOM" id="CLU_073258_0_0_10"/>